<evidence type="ECO:0000259" key="14">
    <source>
        <dbReference type="PROSITE" id="PS50262"/>
    </source>
</evidence>
<dbReference type="PROSITE" id="PS00237">
    <property type="entry name" value="G_PROTEIN_RECEP_F1_1"/>
    <property type="match status" value="1"/>
</dbReference>
<dbReference type="OMA" id="AFDRYIC"/>
<evidence type="ECO:0000256" key="11">
    <source>
        <dbReference type="ARBA" id="ARBA00023273"/>
    </source>
</evidence>
<keyword evidence="9" id="KW-0325">Glycoprotein</keyword>
<name>A0A8D2L559_VARKO</name>
<dbReference type="PROSITE" id="PS50262">
    <property type="entry name" value="G_PROTEIN_RECEP_F1_2"/>
    <property type="match status" value="1"/>
</dbReference>
<dbReference type="GO" id="GO:0004949">
    <property type="term" value="F:cannabinoid receptor activity"/>
    <property type="evidence" value="ECO:0007669"/>
    <property type="project" value="InterPro"/>
</dbReference>
<evidence type="ECO:0000256" key="1">
    <source>
        <dbReference type="ARBA" id="ARBA00004487"/>
    </source>
</evidence>
<dbReference type="InterPro" id="IPR002230">
    <property type="entry name" value="Cnbnoid_rcpt"/>
</dbReference>
<evidence type="ECO:0000256" key="3">
    <source>
        <dbReference type="ARBA" id="ARBA00022475"/>
    </source>
</evidence>
<protein>
    <submittedName>
        <fullName evidence="15">Cannabinoid receptor 2</fullName>
    </submittedName>
</protein>
<reference evidence="15" key="2">
    <citation type="submission" date="2025-09" db="UniProtKB">
        <authorList>
            <consortium name="Ensembl"/>
        </authorList>
    </citation>
    <scope>IDENTIFICATION</scope>
</reference>
<feature type="transmembrane region" description="Helical" evidence="13">
    <location>
        <begin position="137"/>
        <end position="161"/>
    </location>
</feature>
<evidence type="ECO:0000256" key="4">
    <source>
        <dbReference type="ARBA" id="ARBA00022692"/>
    </source>
</evidence>
<keyword evidence="11" id="KW-0966">Cell projection</keyword>
<dbReference type="GO" id="GO:0043005">
    <property type="term" value="C:neuron projection"/>
    <property type="evidence" value="ECO:0007669"/>
    <property type="project" value="UniProtKB-SubCell"/>
</dbReference>
<comment type="subcellular location">
    <subcellularLocation>
        <location evidence="2">Cell membrane</location>
        <topology evidence="2">Multi-pass membrane protein</topology>
    </subcellularLocation>
    <subcellularLocation>
        <location evidence="1">Cell projection</location>
        <location evidence="1">Neuron projection</location>
    </subcellularLocation>
</comment>
<evidence type="ECO:0000256" key="13">
    <source>
        <dbReference type="SAM" id="Phobius"/>
    </source>
</evidence>
<feature type="transmembrane region" description="Helical" evidence="13">
    <location>
        <begin position="182"/>
        <end position="203"/>
    </location>
</feature>
<comment type="similarity">
    <text evidence="12">Belongs to the G-protein coupled receptor 1 family.</text>
</comment>
<keyword evidence="4 12" id="KW-0812">Transmembrane</keyword>
<evidence type="ECO:0000256" key="2">
    <source>
        <dbReference type="ARBA" id="ARBA00004651"/>
    </source>
</evidence>
<evidence type="ECO:0000256" key="8">
    <source>
        <dbReference type="ARBA" id="ARBA00023170"/>
    </source>
</evidence>
<dbReference type="Ensembl" id="ENSVKKT00000017256.1">
    <property type="protein sequence ID" value="ENSVKKP00000016836.1"/>
    <property type="gene ID" value="ENSVKKG00000011510.1"/>
</dbReference>
<dbReference type="PANTHER" id="PTHR22750">
    <property type="entry name" value="G-PROTEIN COUPLED RECEPTOR"/>
    <property type="match status" value="1"/>
</dbReference>
<keyword evidence="10 12" id="KW-0807">Transducer</keyword>
<keyword evidence="3" id="KW-1003">Cell membrane</keyword>
<keyword evidence="6 12" id="KW-0297">G-protein coupled receptor</keyword>
<evidence type="ECO:0000256" key="6">
    <source>
        <dbReference type="ARBA" id="ARBA00023040"/>
    </source>
</evidence>
<sequence length="392" mass="43868">CAPRLSADILWFPWLGNGDGDCLRTYSGSLGMDKCKINTVANISGCDTGAVPMECYMVLNGSAQIVITVLCCAFGGLCILENALVLYLIFSSPKIRKKPSYLFISSLALADILASVIFACSFVQFHVFKVIDSSKEVFLLKLGGVNLSFTASLSSLLLMAVDRHICILKPSRYKSLVTSQRALVAMAVLWVTITFLAFLPLLGWNCCRPRSVCSELFPFVDNAYLSSWIVLVVLLLALIVYAYMHILWKARKHTLYMEKYHMQTSQQKMKVRIDIMLAKTLVIILALLVMCWSPALGLMAYSLFVKLDDYTRKVFAFCSTLCLLNSMVNPVIYALRSRELYSSLRRVCPCLRRIPGMSESISEAESTQRSYPVETICDKSVKEMSKNTILSE</sequence>
<evidence type="ECO:0000256" key="9">
    <source>
        <dbReference type="ARBA" id="ARBA00023180"/>
    </source>
</evidence>
<feature type="domain" description="G-protein coupled receptors family 1 profile" evidence="14">
    <location>
        <begin position="81"/>
        <end position="333"/>
    </location>
</feature>
<dbReference type="SMART" id="SM01381">
    <property type="entry name" value="7TM_GPCR_Srsx"/>
    <property type="match status" value="1"/>
</dbReference>
<evidence type="ECO:0000256" key="7">
    <source>
        <dbReference type="ARBA" id="ARBA00023136"/>
    </source>
</evidence>
<dbReference type="GO" id="GO:0005886">
    <property type="term" value="C:plasma membrane"/>
    <property type="evidence" value="ECO:0007669"/>
    <property type="project" value="UniProtKB-SubCell"/>
</dbReference>
<evidence type="ECO:0000313" key="16">
    <source>
        <dbReference type="Proteomes" id="UP000694545"/>
    </source>
</evidence>
<feature type="transmembrane region" description="Helical" evidence="13">
    <location>
        <begin position="314"/>
        <end position="335"/>
    </location>
</feature>
<dbReference type="PRINTS" id="PR00237">
    <property type="entry name" value="GPCRRHODOPSN"/>
</dbReference>
<dbReference type="Pfam" id="PF00001">
    <property type="entry name" value="7tm_1"/>
    <property type="match status" value="1"/>
</dbReference>
<dbReference type="Proteomes" id="UP000694545">
    <property type="component" value="Unplaced"/>
</dbReference>
<feature type="transmembrane region" description="Helical" evidence="13">
    <location>
        <begin position="223"/>
        <end position="244"/>
    </location>
</feature>
<accession>A0A8D2L559</accession>
<evidence type="ECO:0000256" key="5">
    <source>
        <dbReference type="ARBA" id="ARBA00022989"/>
    </source>
</evidence>
<keyword evidence="16" id="KW-1185">Reference proteome</keyword>
<organism evidence="15 16">
    <name type="scientific">Varanus komodoensis</name>
    <name type="common">Komodo dragon</name>
    <dbReference type="NCBI Taxonomy" id="61221"/>
    <lineage>
        <taxon>Eukaryota</taxon>
        <taxon>Metazoa</taxon>
        <taxon>Chordata</taxon>
        <taxon>Craniata</taxon>
        <taxon>Vertebrata</taxon>
        <taxon>Euteleostomi</taxon>
        <taxon>Lepidosauria</taxon>
        <taxon>Squamata</taxon>
        <taxon>Bifurcata</taxon>
        <taxon>Unidentata</taxon>
        <taxon>Episquamata</taxon>
        <taxon>Toxicofera</taxon>
        <taxon>Anguimorpha</taxon>
        <taxon>Paleoanguimorpha</taxon>
        <taxon>Varanoidea</taxon>
        <taxon>Varanidae</taxon>
        <taxon>Varanus</taxon>
    </lineage>
</organism>
<feature type="transmembrane region" description="Helical" evidence="13">
    <location>
        <begin position="101"/>
        <end position="125"/>
    </location>
</feature>
<keyword evidence="8 12" id="KW-0675">Receptor</keyword>
<reference evidence="15" key="1">
    <citation type="submission" date="2025-08" db="UniProtKB">
        <authorList>
            <consortium name="Ensembl"/>
        </authorList>
    </citation>
    <scope>IDENTIFICATION</scope>
</reference>
<dbReference type="SUPFAM" id="SSF81321">
    <property type="entry name" value="Family A G protein-coupled receptor-like"/>
    <property type="match status" value="1"/>
</dbReference>
<dbReference type="Gene3D" id="1.20.1070.10">
    <property type="entry name" value="Rhodopsin 7-helix transmembrane proteins"/>
    <property type="match status" value="1"/>
</dbReference>
<feature type="transmembrane region" description="Helical" evidence="13">
    <location>
        <begin position="276"/>
        <end position="302"/>
    </location>
</feature>
<keyword evidence="5 13" id="KW-1133">Transmembrane helix</keyword>
<evidence type="ECO:0000256" key="12">
    <source>
        <dbReference type="RuleBase" id="RU000688"/>
    </source>
</evidence>
<dbReference type="InterPro" id="IPR000276">
    <property type="entry name" value="GPCR_Rhodpsn"/>
</dbReference>
<feature type="transmembrane region" description="Helical" evidence="13">
    <location>
        <begin position="65"/>
        <end position="89"/>
    </location>
</feature>
<dbReference type="AlphaFoldDB" id="A0A8D2L559"/>
<evidence type="ECO:0000313" key="15">
    <source>
        <dbReference type="Ensembl" id="ENSVKKP00000016836.1"/>
    </source>
</evidence>
<dbReference type="InterPro" id="IPR017452">
    <property type="entry name" value="GPCR_Rhodpsn_7TM"/>
</dbReference>
<evidence type="ECO:0000256" key="10">
    <source>
        <dbReference type="ARBA" id="ARBA00023224"/>
    </source>
</evidence>
<dbReference type="PRINTS" id="PR00362">
    <property type="entry name" value="CANNABINOIDR"/>
</dbReference>
<keyword evidence="7 13" id="KW-0472">Membrane</keyword>
<proteinExistence type="inferred from homology"/>